<dbReference type="Gene3D" id="3.40.250.10">
    <property type="entry name" value="Rhodanese-like domain"/>
    <property type="match status" value="1"/>
</dbReference>
<dbReference type="InterPro" id="IPR036873">
    <property type="entry name" value="Rhodanese-like_dom_sf"/>
</dbReference>
<evidence type="ECO:0000313" key="2">
    <source>
        <dbReference type="EMBL" id="MBC8318681.1"/>
    </source>
</evidence>
<feature type="signal peptide" evidence="1">
    <location>
        <begin position="1"/>
        <end position="21"/>
    </location>
</feature>
<keyword evidence="1" id="KW-0732">Signal</keyword>
<dbReference type="SUPFAM" id="SSF52821">
    <property type="entry name" value="Rhodanese/Cell cycle control phosphatase"/>
    <property type="match status" value="1"/>
</dbReference>
<dbReference type="AlphaFoldDB" id="A0A8J6TDF5"/>
<comment type="caution">
    <text evidence="2">The sequence shown here is derived from an EMBL/GenBank/DDBJ whole genome shotgun (WGS) entry which is preliminary data.</text>
</comment>
<accession>A0A8J6TDF5</accession>
<proteinExistence type="predicted"/>
<name>A0A8J6TDF5_9BACT</name>
<organism evidence="2 3">
    <name type="scientific">Candidatus Desulfobia pelagia</name>
    <dbReference type="NCBI Taxonomy" id="2841692"/>
    <lineage>
        <taxon>Bacteria</taxon>
        <taxon>Pseudomonadati</taxon>
        <taxon>Thermodesulfobacteriota</taxon>
        <taxon>Desulfobulbia</taxon>
        <taxon>Desulfobulbales</taxon>
        <taxon>Desulfobulbaceae</taxon>
        <taxon>Candidatus Desulfobia</taxon>
    </lineage>
</organism>
<feature type="chain" id="PRO_5035293574" evidence="1">
    <location>
        <begin position="22"/>
        <end position="92"/>
    </location>
</feature>
<protein>
    <submittedName>
        <fullName evidence="2">Rhodanese-like domain-containing protein</fullName>
    </submittedName>
</protein>
<reference evidence="2 3" key="1">
    <citation type="submission" date="2020-08" db="EMBL/GenBank/DDBJ databases">
        <title>Bridging the membrane lipid divide: bacteria of the FCB group superphylum have the potential to synthesize archaeal ether lipids.</title>
        <authorList>
            <person name="Villanueva L."/>
            <person name="Von Meijenfeldt F.A.B."/>
            <person name="Westbye A.B."/>
            <person name="Yadav S."/>
            <person name="Hopmans E.C."/>
            <person name="Dutilh B.E."/>
            <person name="Sinninghe Damste J.S."/>
        </authorList>
    </citation>
    <scope>NUCLEOTIDE SEQUENCE [LARGE SCALE GENOMIC DNA]</scope>
    <source>
        <strain evidence="2">NIOZ-UU47</strain>
    </source>
</reference>
<evidence type="ECO:0000256" key="1">
    <source>
        <dbReference type="SAM" id="SignalP"/>
    </source>
</evidence>
<dbReference type="EMBL" id="JACNJZ010000175">
    <property type="protein sequence ID" value="MBC8318681.1"/>
    <property type="molecule type" value="Genomic_DNA"/>
</dbReference>
<dbReference type="CDD" id="cd00158">
    <property type="entry name" value="RHOD"/>
    <property type="match status" value="1"/>
</dbReference>
<evidence type="ECO:0000313" key="3">
    <source>
        <dbReference type="Proteomes" id="UP000614424"/>
    </source>
</evidence>
<sequence>MKKLLVLAGIILCVFAHNSYALERFTVVSTEEMQQMLADRIAGKTDFLLVNTLDEMIYRDTSLPGSINIPLGRIDAHAHKLGQDKEKLIVTY</sequence>
<dbReference type="Proteomes" id="UP000614424">
    <property type="component" value="Unassembled WGS sequence"/>
</dbReference>
<gene>
    <name evidence="2" type="ORF">H8E41_12320</name>
</gene>